<dbReference type="GO" id="GO:0051087">
    <property type="term" value="F:protein-folding chaperone binding"/>
    <property type="evidence" value="ECO:0007669"/>
    <property type="project" value="InterPro"/>
</dbReference>
<feature type="region of interest" description="Disordered" evidence="1">
    <location>
        <begin position="367"/>
        <end position="459"/>
    </location>
</feature>
<feature type="compositionally biased region" description="Low complexity" evidence="1">
    <location>
        <begin position="281"/>
        <end position="295"/>
    </location>
</feature>
<feature type="region of interest" description="Disordered" evidence="1">
    <location>
        <begin position="60"/>
        <end position="82"/>
    </location>
</feature>
<dbReference type="EnsemblMetazoa" id="XM_019917515.1">
    <property type="protein sequence ID" value="XP_019773074.1"/>
    <property type="gene ID" value="LOC109546528"/>
</dbReference>
<evidence type="ECO:0000259" key="2">
    <source>
        <dbReference type="PROSITE" id="PS51035"/>
    </source>
</evidence>
<feature type="region of interest" description="Disordered" evidence="1">
    <location>
        <begin position="96"/>
        <end position="352"/>
    </location>
</feature>
<dbReference type="Proteomes" id="UP000019118">
    <property type="component" value="Unassembled WGS sequence"/>
</dbReference>
<feature type="region of interest" description="Disordered" evidence="1">
    <location>
        <begin position="533"/>
        <end position="678"/>
    </location>
</feature>
<name>A0AAR5QIM4_DENPD</name>
<feature type="compositionally biased region" description="Acidic residues" evidence="1">
    <location>
        <begin position="199"/>
        <end position="208"/>
    </location>
</feature>
<reference evidence="4" key="1">
    <citation type="journal article" date="2013" name="Genome Biol.">
        <title>Draft genome of the mountain pine beetle, Dendroctonus ponderosae Hopkins, a major forest pest.</title>
        <authorList>
            <person name="Keeling C.I."/>
            <person name="Yuen M.M."/>
            <person name="Liao N.Y."/>
            <person name="Docking T.R."/>
            <person name="Chan S.K."/>
            <person name="Taylor G.A."/>
            <person name="Palmquist D.L."/>
            <person name="Jackman S.D."/>
            <person name="Nguyen A."/>
            <person name="Li M."/>
            <person name="Henderson H."/>
            <person name="Janes J.K."/>
            <person name="Zhao Y."/>
            <person name="Pandoh P."/>
            <person name="Moore R."/>
            <person name="Sperling F.A."/>
            <person name="Huber D.P."/>
            <person name="Birol I."/>
            <person name="Jones S.J."/>
            <person name="Bohlmann J."/>
        </authorList>
    </citation>
    <scope>NUCLEOTIDE SEQUENCE</scope>
</reference>
<dbReference type="SUPFAM" id="SSF63491">
    <property type="entry name" value="BAG domain"/>
    <property type="match status" value="1"/>
</dbReference>
<feature type="domain" description="BAG" evidence="2">
    <location>
        <begin position="454"/>
        <end position="531"/>
    </location>
</feature>
<sequence length="678" mass="76574">MSVETLRRDIPVVVDPSKGCKNDFEPMDFNEYHCTGFPFDSSSRRTRDPLEDIAQRHPEFAQHLQGFPRRSNRAGGDPDQDEFLRRRFERPFSSGRFERFGFPFDRDDFEREPQRYYEAYPEYFENFQNQQPHTPPHNQAQSAPQQQSATQTSPSTYQQYPPQYSQQYQPHFNQQQQDNQHPVYQTQPSQSVSQGTQTEESESPEEPQEQTADTPQEHKSEAGQTRGRPIQQSNTCDLAQHQPPDEALNERGQRSMSAPPENKRFTSSVNIPMGMNQENNGPPSGGAKSQAGSGSTERVIPIHVEGRDVPVLPKTFAGSTASAPQSHHQQQPQPERVFNDSPRSPETIFGRRPEAFTQFVHREPHRFANDWPHSFGGFPEEEFGFRRSESPSRFAGARPQAPQQSHQQHPTTQQQQQQPPKQEPAPQVPKPQEPRPAEAPPAPKPQPQKQPQTPIEQIQAIQKDVATLLRQVEAFNGAPRDKNYLYLDEMLTRNLLKLDNVETQGQDTIRSARKEAIKSIERTISLLEAKAAANVAPKEEKMEVEPAPEEEKVDADGSTQEVNAMEMSSPPAQIEPMEVAAASEEAEPKSAEAADDSKSANDNVAKAEEVVEEKEVSEEPQKAADAEPQSNAEPLKVTEEPKESNEAQSKPEVKDGEKKEKKKIKKKVNKEDKEKKQS</sequence>
<dbReference type="Gene3D" id="1.20.58.120">
    <property type="entry name" value="BAG domain"/>
    <property type="match status" value="1"/>
</dbReference>
<gene>
    <name evidence="3" type="primary">109546528</name>
</gene>
<dbReference type="Pfam" id="PF02179">
    <property type="entry name" value="BAG"/>
    <property type="match status" value="1"/>
</dbReference>
<keyword evidence="4" id="KW-1185">Reference proteome</keyword>
<reference evidence="3" key="2">
    <citation type="submission" date="2024-08" db="UniProtKB">
        <authorList>
            <consortium name="EnsemblMetazoa"/>
        </authorList>
    </citation>
    <scope>IDENTIFICATION</scope>
</reference>
<feature type="compositionally biased region" description="Basic and acidic residues" evidence="1">
    <location>
        <begin position="669"/>
        <end position="678"/>
    </location>
</feature>
<evidence type="ECO:0000256" key="1">
    <source>
        <dbReference type="SAM" id="MobiDB-lite"/>
    </source>
</evidence>
<feature type="compositionally biased region" description="Low complexity" evidence="1">
    <location>
        <begin position="449"/>
        <end position="459"/>
    </location>
</feature>
<protein>
    <recommendedName>
        <fullName evidence="2">BAG domain-containing protein</fullName>
    </recommendedName>
</protein>
<feature type="compositionally biased region" description="Basic and acidic residues" evidence="1">
    <location>
        <begin position="96"/>
        <end position="115"/>
    </location>
</feature>
<dbReference type="InterPro" id="IPR036533">
    <property type="entry name" value="BAG_dom_sf"/>
</dbReference>
<feature type="compositionally biased region" description="Pro residues" evidence="1">
    <location>
        <begin position="437"/>
        <end position="448"/>
    </location>
</feature>
<feature type="compositionally biased region" description="Low complexity" evidence="1">
    <location>
        <begin position="126"/>
        <end position="198"/>
    </location>
</feature>
<feature type="compositionally biased region" description="Polar residues" evidence="1">
    <location>
        <begin position="265"/>
        <end position="280"/>
    </location>
</feature>
<feature type="compositionally biased region" description="Low complexity" evidence="1">
    <location>
        <begin position="391"/>
        <end position="420"/>
    </location>
</feature>
<feature type="compositionally biased region" description="Low complexity" evidence="1">
    <location>
        <begin position="321"/>
        <end position="334"/>
    </location>
</feature>
<dbReference type="PROSITE" id="PS51035">
    <property type="entry name" value="BAG"/>
    <property type="match status" value="1"/>
</dbReference>
<feature type="compositionally biased region" description="Basic and acidic residues" evidence="1">
    <location>
        <begin position="586"/>
        <end position="625"/>
    </location>
</feature>
<dbReference type="AlphaFoldDB" id="A0AAR5QIM4"/>
<feature type="compositionally biased region" description="Pro residues" evidence="1">
    <location>
        <begin position="421"/>
        <end position="431"/>
    </location>
</feature>
<accession>A0AAR5QIM4</accession>
<feature type="compositionally biased region" description="Basic and acidic residues" evidence="1">
    <location>
        <begin position="636"/>
        <end position="659"/>
    </location>
</feature>
<proteinExistence type="predicted"/>
<dbReference type="SMART" id="SM00264">
    <property type="entry name" value="BAG"/>
    <property type="match status" value="1"/>
</dbReference>
<evidence type="ECO:0000313" key="4">
    <source>
        <dbReference type="Proteomes" id="UP000019118"/>
    </source>
</evidence>
<dbReference type="InterPro" id="IPR003103">
    <property type="entry name" value="BAG_domain"/>
</dbReference>
<organism evidence="3 4">
    <name type="scientific">Dendroctonus ponderosae</name>
    <name type="common">Mountain pine beetle</name>
    <dbReference type="NCBI Taxonomy" id="77166"/>
    <lineage>
        <taxon>Eukaryota</taxon>
        <taxon>Metazoa</taxon>
        <taxon>Ecdysozoa</taxon>
        <taxon>Arthropoda</taxon>
        <taxon>Hexapoda</taxon>
        <taxon>Insecta</taxon>
        <taxon>Pterygota</taxon>
        <taxon>Neoptera</taxon>
        <taxon>Endopterygota</taxon>
        <taxon>Coleoptera</taxon>
        <taxon>Polyphaga</taxon>
        <taxon>Cucujiformia</taxon>
        <taxon>Curculionidae</taxon>
        <taxon>Scolytinae</taxon>
        <taxon>Dendroctonus</taxon>
    </lineage>
</organism>
<evidence type="ECO:0000313" key="3">
    <source>
        <dbReference type="EnsemblMetazoa" id="XP_019773074.1"/>
    </source>
</evidence>
<dbReference type="KEGG" id="dpa:109546528"/>